<gene>
    <name evidence="2" type="ORF">A33Q_0376</name>
</gene>
<dbReference type="STRING" id="1189612.A33Q_0376"/>
<proteinExistence type="predicted"/>
<dbReference type="PANTHER" id="PTHR43566:SF2">
    <property type="entry name" value="DUF4143 DOMAIN-CONTAINING PROTEIN"/>
    <property type="match status" value="1"/>
</dbReference>
<evidence type="ECO:0000313" key="2">
    <source>
        <dbReference type="EMBL" id="EOZ99695.1"/>
    </source>
</evidence>
<dbReference type="PANTHER" id="PTHR43566">
    <property type="entry name" value="CONSERVED PROTEIN"/>
    <property type="match status" value="1"/>
</dbReference>
<dbReference type="SUPFAM" id="SSF52980">
    <property type="entry name" value="Restriction endonuclease-like"/>
    <property type="match status" value="1"/>
</dbReference>
<organism evidence="2 3">
    <name type="scientific">Indibacter alkaliphilus (strain CCUG 57479 / KCTC 22604 / LW1)</name>
    <dbReference type="NCBI Taxonomy" id="1189612"/>
    <lineage>
        <taxon>Bacteria</taxon>
        <taxon>Pseudomonadati</taxon>
        <taxon>Bacteroidota</taxon>
        <taxon>Cytophagia</taxon>
        <taxon>Cytophagales</taxon>
        <taxon>Cyclobacteriaceae</taxon>
    </lineage>
</organism>
<dbReference type="Pfam" id="PF13635">
    <property type="entry name" value="DUF4143"/>
    <property type="match status" value="1"/>
</dbReference>
<dbReference type="EMBL" id="ALWO02000011">
    <property type="protein sequence ID" value="EOZ99695.1"/>
    <property type="molecule type" value="Genomic_DNA"/>
</dbReference>
<dbReference type="AlphaFoldDB" id="S2DR00"/>
<feature type="domain" description="DUF4143" evidence="1">
    <location>
        <begin position="7"/>
        <end position="61"/>
    </location>
</feature>
<keyword evidence="3" id="KW-1185">Reference proteome</keyword>
<name>S2DR00_INDAL</name>
<dbReference type="InterPro" id="IPR011335">
    <property type="entry name" value="Restrct_endonuc-II-like"/>
</dbReference>
<dbReference type="eggNOG" id="COG1373">
    <property type="taxonomic scope" value="Bacteria"/>
</dbReference>
<protein>
    <submittedName>
        <fullName evidence="2">AAA+ superfamily protein</fullName>
    </submittedName>
</protein>
<dbReference type="Proteomes" id="UP000006073">
    <property type="component" value="Unassembled WGS sequence"/>
</dbReference>
<accession>S2DR00</accession>
<evidence type="ECO:0000259" key="1">
    <source>
        <dbReference type="Pfam" id="PF13635"/>
    </source>
</evidence>
<comment type="caution">
    <text evidence="2">The sequence shown here is derived from an EMBL/GenBank/DDBJ whole genome shotgun (WGS) entry which is preliminary data.</text>
</comment>
<reference evidence="2 3" key="1">
    <citation type="journal article" date="2013" name="Genome Announc.">
        <title>Draft Genome Sequence of Indibacter alkaliphilus Strain LW1T, Isolated from Lonar Lake, a Haloalkaline Lake in the Buldana District of Maharashtra, India.</title>
        <authorList>
            <person name="Singh A."/>
            <person name="Kumar Jangir P."/>
            <person name="Sharma R."/>
            <person name="Singh A."/>
            <person name="Kumar Pinnaka A."/>
            <person name="Shivaji S."/>
        </authorList>
    </citation>
    <scope>NUCLEOTIDE SEQUENCE [LARGE SCALE GENOMIC DNA]</scope>
    <source>
        <strain evidence="3">CCUG 57479 / KCTC 22604 / LW1</strain>
    </source>
</reference>
<sequence>MKIHFARGAVFENLILTEILKNELNQGQKPNVYYWRDNHQNVVDIIQEKNSKLIAYEIKSSETYHLDFLKGLKYIKKLAPDTTLKLIYAGELYQEREGIQIRNWKNLE</sequence>
<dbReference type="InterPro" id="IPR025420">
    <property type="entry name" value="DUF4143"/>
</dbReference>
<evidence type="ECO:0000313" key="3">
    <source>
        <dbReference type="Proteomes" id="UP000006073"/>
    </source>
</evidence>